<proteinExistence type="predicted"/>
<evidence type="ECO:0000259" key="2">
    <source>
        <dbReference type="Pfam" id="PF02517"/>
    </source>
</evidence>
<keyword evidence="4" id="KW-1185">Reference proteome</keyword>
<sequence>MSLIVLLGYVQYRSSRINERNLTDFASKSQKVVNYLPTSRQELSWFIMVAISAGFCEEVLFRMFVYEFAIQHIGVIGSFLFTNVIFAITHIDTGMKNLVGAFILGLVVSLIYYFTQNIWIVVALHISIDFNAGVLGYRVHQFNTIIKQA</sequence>
<keyword evidence="3" id="KW-0645">Protease</keyword>
<feature type="domain" description="CAAX prenyl protease 2/Lysostaphin resistance protein A-like" evidence="2">
    <location>
        <begin position="42"/>
        <end position="130"/>
    </location>
</feature>
<dbReference type="RefSeq" id="WP_264434444.1">
    <property type="nucleotide sequence ID" value="NZ_CP081495.1"/>
</dbReference>
<protein>
    <submittedName>
        <fullName evidence="3">CPBP family intramembrane metalloprotease</fullName>
    </submittedName>
</protein>
<reference evidence="3" key="1">
    <citation type="submission" date="2021-08" db="EMBL/GenBank/DDBJ databases">
        <title>Flavobacterium sp. strain CC-SYL302.</title>
        <authorList>
            <person name="Lin S.-Y."/>
            <person name="Lee T.-H."/>
            <person name="Young C.-C."/>
        </authorList>
    </citation>
    <scope>NUCLEOTIDE SEQUENCE</scope>
    <source>
        <strain evidence="3">CC-SYL302</strain>
    </source>
</reference>
<feature type="transmembrane region" description="Helical" evidence="1">
    <location>
        <begin position="73"/>
        <end position="91"/>
    </location>
</feature>
<keyword evidence="3" id="KW-0378">Hydrolase</keyword>
<dbReference type="InterPro" id="IPR003675">
    <property type="entry name" value="Rce1/LyrA-like_dom"/>
</dbReference>
<dbReference type="Proteomes" id="UP001163328">
    <property type="component" value="Chromosome"/>
</dbReference>
<name>A0ABY6M082_9FLAO</name>
<dbReference type="EMBL" id="CP081495">
    <property type="protein sequence ID" value="UYW01968.1"/>
    <property type="molecule type" value="Genomic_DNA"/>
</dbReference>
<evidence type="ECO:0000256" key="1">
    <source>
        <dbReference type="SAM" id="Phobius"/>
    </source>
</evidence>
<organism evidence="3 4">
    <name type="scientific">Flavobacterium agricola</name>
    <dbReference type="NCBI Taxonomy" id="2870839"/>
    <lineage>
        <taxon>Bacteria</taxon>
        <taxon>Pseudomonadati</taxon>
        <taxon>Bacteroidota</taxon>
        <taxon>Flavobacteriia</taxon>
        <taxon>Flavobacteriales</taxon>
        <taxon>Flavobacteriaceae</taxon>
        <taxon>Flavobacterium</taxon>
    </lineage>
</organism>
<evidence type="ECO:0000313" key="4">
    <source>
        <dbReference type="Proteomes" id="UP001163328"/>
    </source>
</evidence>
<feature type="transmembrane region" description="Helical" evidence="1">
    <location>
        <begin position="97"/>
        <end position="115"/>
    </location>
</feature>
<evidence type="ECO:0000313" key="3">
    <source>
        <dbReference type="EMBL" id="UYW01968.1"/>
    </source>
</evidence>
<keyword evidence="1" id="KW-0812">Transmembrane</keyword>
<dbReference type="Pfam" id="PF02517">
    <property type="entry name" value="Rce1-like"/>
    <property type="match status" value="1"/>
</dbReference>
<keyword evidence="3" id="KW-0482">Metalloprotease</keyword>
<keyword evidence="1" id="KW-1133">Transmembrane helix</keyword>
<accession>A0ABY6M082</accession>
<keyword evidence="1" id="KW-0472">Membrane</keyword>
<gene>
    <name evidence="3" type="ORF">K5I29_03375</name>
</gene>
<dbReference type="GO" id="GO:0008237">
    <property type="term" value="F:metallopeptidase activity"/>
    <property type="evidence" value="ECO:0007669"/>
    <property type="project" value="UniProtKB-KW"/>
</dbReference>